<dbReference type="Gene3D" id="3.60.10.10">
    <property type="entry name" value="Endonuclease/exonuclease/phosphatase"/>
    <property type="match status" value="1"/>
</dbReference>
<dbReference type="AlphaFoldDB" id="A0A8K0CTG5"/>
<dbReference type="InterPro" id="IPR036691">
    <property type="entry name" value="Endo/exonu/phosph_ase_sf"/>
</dbReference>
<evidence type="ECO:0000313" key="2">
    <source>
        <dbReference type="Proteomes" id="UP000801492"/>
    </source>
</evidence>
<dbReference type="Proteomes" id="UP000801492">
    <property type="component" value="Unassembled WGS sequence"/>
</dbReference>
<proteinExistence type="predicted"/>
<comment type="caution">
    <text evidence="1">The sequence shown here is derived from an EMBL/GenBank/DDBJ whole genome shotgun (WGS) entry which is preliminary data.</text>
</comment>
<protein>
    <recommendedName>
        <fullName evidence="3">Craniofacial development protein 2-like</fullName>
    </recommendedName>
</protein>
<dbReference type="SUPFAM" id="SSF56219">
    <property type="entry name" value="DNase I-like"/>
    <property type="match status" value="1"/>
</dbReference>
<dbReference type="OrthoDB" id="6781856at2759"/>
<dbReference type="EMBL" id="VTPC01008057">
    <property type="protein sequence ID" value="KAF2893345.1"/>
    <property type="molecule type" value="Genomic_DNA"/>
</dbReference>
<sequence length="110" mass="12770">MFPLDQTSWQGTMRVCINDEQKDWVDTGQDWTSRDERIMVVHLNIGSELLSLVIAYGPNKDEKTETKVEFYKALQRELDNAKGKIILLGDLNGRVGKWSDRAAWRKPFEQ</sequence>
<evidence type="ECO:0008006" key="3">
    <source>
        <dbReference type="Google" id="ProtNLM"/>
    </source>
</evidence>
<reference evidence="1" key="1">
    <citation type="submission" date="2019-08" db="EMBL/GenBank/DDBJ databases">
        <title>The genome of the North American firefly Photinus pyralis.</title>
        <authorList>
            <consortium name="Photinus pyralis genome working group"/>
            <person name="Fallon T.R."/>
            <person name="Sander Lower S.E."/>
            <person name="Weng J.-K."/>
        </authorList>
    </citation>
    <scope>NUCLEOTIDE SEQUENCE</scope>
    <source>
        <strain evidence="1">TRF0915ILg1</strain>
        <tissue evidence="1">Whole body</tissue>
    </source>
</reference>
<keyword evidence="2" id="KW-1185">Reference proteome</keyword>
<evidence type="ECO:0000313" key="1">
    <source>
        <dbReference type="EMBL" id="KAF2893345.1"/>
    </source>
</evidence>
<organism evidence="1 2">
    <name type="scientific">Ignelater luminosus</name>
    <name type="common">Cucubano</name>
    <name type="synonym">Pyrophorus luminosus</name>
    <dbReference type="NCBI Taxonomy" id="2038154"/>
    <lineage>
        <taxon>Eukaryota</taxon>
        <taxon>Metazoa</taxon>
        <taxon>Ecdysozoa</taxon>
        <taxon>Arthropoda</taxon>
        <taxon>Hexapoda</taxon>
        <taxon>Insecta</taxon>
        <taxon>Pterygota</taxon>
        <taxon>Neoptera</taxon>
        <taxon>Endopterygota</taxon>
        <taxon>Coleoptera</taxon>
        <taxon>Polyphaga</taxon>
        <taxon>Elateriformia</taxon>
        <taxon>Elateroidea</taxon>
        <taxon>Elateridae</taxon>
        <taxon>Agrypninae</taxon>
        <taxon>Pyrophorini</taxon>
        <taxon>Ignelater</taxon>
    </lineage>
</organism>
<name>A0A8K0CTG5_IGNLU</name>
<gene>
    <name evidence="1" type="ORF">ILUMI_12827</name>
</gene>
<accession>A0A8K0CTG5</accession>